<dbReference type="Pfam" id="PF00155">
    <property type="entry name" value="Aminotran_1_2"/>
    <property type="match status" value="1"/>
</dbReference>
<dbReference type="InterPro" id="IPR036390">
    <property type="entry name" value="WH_DNA-bd_sf"/>
</dbReference>
<keyword evidence="2" id="KW-0663">Pyridoxal phosphate</keyword>
<dbReference type="InterPro" id="IPR051446">
    <property type="entry name" value="HTH_trans_reg/aminotransferase"/>
</dbReference>
<dbReference type="GO" id="GO:0003700">
    <property type="term" value="F:DNA-binding transcription factor activity"/>
    <property type="evidence" value="ECO:0007669"/>
    <property type="project" value="InterPro"/>
</dbReference>
<gene>
    <name evidence="7" type="ORF">METESE_31510</name>
</gene>
<dbReference type="InterPro" id="IPR000524">
    <property type="entry name" value="Tscrpt_reg_HTH_GntR"/>
</dbReference>
<evidence type="ECO:0000313" key="8">
    <source>
        <dbReference type="Proteomes" id="UP001228113"/>
    </source>
</evidence>
<dbReference type="SUPFAM" id="SSF53383">
    <property type="entry name" value="PLP-dependent transferases"/>
    <property type="match status" value="1"/>
</dbReference>
<dbReference type="Proteomes" id="UP001228113">
    <property type="component" value="Chromosome"/>
</dbReference>
<dbReference type="InterPro" id="IPR004839">
    <property type="entry name" value="Aminotransferase_I/II_large"/>
</dbReference>
<dbReference type="InterPro" id="IPR015421">
    <property type="entry name" value="PyrdxlP-dep_Trfase_major"/>
</dbReference>
<dbReference type="Pfam" id="PF00392">
    <property type="entry name" value="GntR"/>
    <property type="match status" value="1"/>
</dbReference>
<proteinExistence type="inferred from homology"/>
<dbReference type="Gene3D" id="1.10.10.10">
    <property type="entry name" value="Winged helix-like DNA-binding domain superfamily/Winged helix DNA-binding domain"/>
    <property type="match status" value="1"/>
</dbReference>
<dbReference type="GO" id="GO:0003677">
    <property type="term" value="F:DNA binding"/>
    <property type="evidence" value="ECO:0007669"/>
    <property type="project" value="UniProtKB-KW"/>
</dbReference>
<dbReference type="PANTHER" id="PTHR46577:SF2">
    <property type="entry name" value="TRANSCRIPTIONAL REGULATORY PROTEIN"/>
    <property type="match status" value="1"/>
</dbReference>
<evidence type="ECO:0000313" key="7">
    <source>
        <dbReference type="EMBL" id="BDU78193.1"/>
    </source>
</evidence>
<dbReference type="SUPFAM" id="SSF46785">
    <property type="entry name" value="Winged helix' DNA-binding domain"/>
    <property type="match status" value="1"/>
</dbReference>
<dbReference type="PANTHER" id="PTHR46577">
    <property type="entry name" value="HTH-TYPE TRANSCRIPTIONAL REGULATORY PROTEIN GABR"/>
    <property type="match status" value="1"/>
</dbReference>
<dbReference type="EMBL" id="AP027081">
    <property type="protein sequence ID" value="BDU78193.1"/>
    <property type="molecule type" value="Genomic_DNA"/>
</dbReference>
<dbReference type="PROSITE" id="PS50949">
    <property type="entry name" value="HTH_GNTR"/>
    <property type="match status" value="1"/>
</dbReference>
<dbReference type="KEGG" id="msea:METESE_31510"/>
<keyword evidence="5" id="KW-0804">Transcription</keyword>
<protein>
    <submittedName>
        <fullName evidence="7">GntR family transcriptional regulator</fullName>
    </submittedName>
</protein>
<dbReference type="GO" id="GO:0030170">
    <property type="term" value="F:pyridoxal phosphate binding"/>
    <property type="evidence" value="ECO:0007669"/>
    <property type="project" value="InterPro"/>
</dbReference>
<keyword evidence="3" id="KW-0805">Transcription regulation</keyword>
<comment type="similarity">
    <text evidence="1">In the C-terminal section; belongs to the class-I pyridoxal-phosphate-dependent aminotransferase family.</text>
</comment>
<dbReference type="Gene3D" id="3.40.640.10">
    <property type="entry name" value="Type I PLP-dependent aspartate aminotransferase-like (Major domain)"/>
    <property type="match status" value="1"/>
</dbReference>
<sequence>MRPNDFLLELAGAPGGVLYQRIAQTLQNAILEGRLPRGSALPGSRILADHWHVNRRTVIAALQDLEAQGWLVTRPNSGTFIADEFPSGAAAQVLKTGASDAQVGFDLPSVMQAVSTTVAGDLLLEDGSPDPRLAPADELAKGYQRALRRNGPRILDDRDPQGTPLLREVVAQWLAERHSVAIPPERILITRGSRESLALLATAMMRPGGLAAVEDPGNRAAWTLFQQVGRMDLRPVPVDAEGLLPSALGEVLSRERVRLLYITPRRQFPTTAVLSEARKHEILRLAETYRTAIIEDDYDGEYCFEEGRTAPLLSLDRTGQVIHIGSLSRLLAPGLKMGYMVLPTPLIPYVTKLRRSRSELGDPVLEWAVADLIRDGELIRHLRKVRRIYAERRDILAGLLRERLGDRLDFTVPGGGLSLWVRGRGGTDVEGLVRIARQGGLILNPPSHFGLEKPPAAFRLGFAQADPVELEEAVNRLERASRQLPG</sequence>
<dbReference type="AlphaFoldDB" id="A0AA48H942"/>
<name>A0AA48H942_9BACT</name>
<keyword evidence="4" id="KW-0238">DNA-binding</keyword>
<evidence type="ECO:0000256" key="5">
    <source>
        <dbReference type="ARBA" id="ARBA00023163"/>
    </source>
</evidence>
<dbReference type="RefSeq" id="WP_316410614.1">
    <property type="nucleotide sequence ID" value="NZ_AP027081.1"/>
</dbReference>
<accession>A0AA48H942</accession>
<feature type="domain" description="HTH gntR-type" evidence="6">
    <location>
        <begin position="16"/>
        <end position="84"/>
    </location>
</feature>
<dbReference type="InterPro" id="IPR036388">
    <property type="entry name" value="WH-like_DNA-bd_sf"/>
</dbReference>
<organism evidence="7 8">
    <name type="scientific">Mesoterricola sediminis</name>
    <dbReference type="NCBI Taxonomy" id="2927980"/>
    <lineage>
        <taxon>Bacteria</taxon>
        <taxon>Pseudomonadati</taxon>
        <taxon>Acidobacteriota</taxon>
        <taxon>Holophagae</taxon>
        <taxon>Holophagales</taxon>
        <taxon>Holophagaceae</taxon>
        <taxon>Mesoterricola</taxon>
    </lineage>
</organism>
<dbReference type="SMART" id="SM00345">
    <property type="entry name" value="HTH_GNTR"/>
    <property type="match status" value="1"/>
</dbReference>
<evidence type="ECO:0000259" key="6">
    <source>
        <dbReference type="PROSITE" id="PS50949"/>
    </source>
</evidence>
<reference evidence="7" key="1">
    <citation type="journal article" date="2023" name="Int. J. Syst. Evol. Microbiol.">
        <title>Mesoterricola silvestris gen. nov., sp. nov., Mesoterricola sediminis sp. nov., Geothrix oryzae sp. nov., Geothrix edaphica sp. nov., Geothrix rubra sp. nov., and Geothrix limicola sp. nov., six novel members of Acidobacteriota isolated from soils.</title>
        <authorList>
            <person name="Itoh H."/>
            <person name="Sugisawa Y."/>
            <person name="Mise K."/>
            <person name="Xu Z."/>
            <person name="Kuniyasu M."/>
            <person name="Ushijima N."/>
            <person name="Kawano K."/>
            <person name="Kobayashi E."/>
            <person name="Shiratori Y."/>
            <person name="Masuda Y."/>
            <person name="Senoo K."/>
        </authorList>
    </citation>
    <scope>NUCLEOTIDE SEQUENCE</scope>
    <source>
        <strain evidence="7">W786</strain>
    </source>
</reference>
<evidence type="ECO:0000256" key="1">
    <source>
        <dbReference type="ARBA" id="ARBA00005384"/>
    </source>
</evidence>
<keyword evidence="8" id="KW-1185">Reference proteome</keyword>
<evidence type="ECO:0000256" key="2">
    <source>
        <dbReference type="ARBA" id="ARBA00022898"/>
    </source>
</evidence>
<evidence type="ECO:0000256" key="3">
    <source>
        <dbReference type="ARBA" id="ARBA00023015"/>
    </source>
</evidence>
<dbReference type="InterPro" id="IPR015424">
    <property type="entry name" value="PyrdxlP-dep_Trfase"/>
</dbReference>
<evidence type="ECO:0000256" key="4">
    <source>
        <dbReference type="ARBA" id="ARBA00023125"/>
    </source>
</evidence>
<dbReference type="CDD" id="cd00609">
    <property type="entry name" value="AAT_like"/>
    <property type="match status" value="1"/>
</dbReference>
<dbReference type="CDD" id="cd07377">
    <property type="entry name" value="WHTH_GntR"/>
    <property type="match status" value="1"/>
</dbReference>